<dbReference type="InterPro" id="IPR013238">
    <property type="entry name" value="RNA_pol_III_Rbc25"/>
</dbReference>
<dbReference type="PANTHER" id="PTHR12709">
    <property type="entry name" value="DNA-DIRECTED RNA POLYMERASE II, III"/>
    <property type="match status" value="1"/>
</dbReference>
<evidence type="ECO:0000256" key="4">
    <source>
        <dbReference type="ARBA" id="ARBA00023163"/>
    </source>
</evidence>
<dbReference type="PANTHER" id="PTHR12709:SF1">
    <property type="entry name" value="DNA-DIRECTED RNA POLYMERASE III SUBUNIT RPC8"/>
    <property type="match status" value="1"/>
</dbReference>
<comment type="similarity">
    <text evidence="2">Belongs to the eukaryotic RPB7/RPC8 RNA polymerase subunit family.</text>
</comment>
<comment type="caution">
    <text evidence="10">The sequence shown here is derived from an EMBL/GenBank/DDBJ whole genome shotgun (WGS) entry which is preliminary data.</text>
</comment>
<dbReference type="InterPro" id="IPR012340">
    <property type="entry name" value="NA-bd_OB-fold"/>
</dbReference>
<comment type="subcellular location">
    <subcellularLocation>
        <location evidence="1 6">Nucleus</location>
    </subcellularLocation>
</comment>
<evidence type="ECO:0000256" key="7">
    <source>
        <dbReference type="SAM" id="MobiDB-lite"/>
    </source>
</evidence>
<keyword evidence="4 6" id="KW-0804">Transcription</keyword>
<dbReference type="STRING" id="914237.A0A1E1JSZ2"/>
<dbReference type="Proteomes" id="UP000178129">
    <property type="component" value="Unassembled WGS sequence"/>
</dbReference>
<dbReference type="EMBL" id="FJUW01000002">
    <property type="protein sequence ID" value="CZS88986.1"/>
    <property type="molecule type" value="Genomic_DNA"/>
</dbReference>
<evidence type="ECO:0000259" key="8">
    <source>
        <dbReference type="Pfam" id="PF03876"/>
    </source>
</evidence>
<dbReference type="Gene3D" id="3.30.1490.120">
    <property type="entry name" value="RNA polymerase Rpb7-like, N-terminal domain"/>
    <property type="match status" value="1"/>
</dbReference>
<sequence>MFILTKIADLVQIVPEDFNKDAPQAIEDNINAKYANKVIQKIGLCICLYDLLSSSEGLIGHGTGLVNVNVEFRLIVFRPFKHEVIIGRISSANTEGIRVRLPFFEEIFIPRHALPEGSDFSPEQVYEWRTEDNTLFFDNHEPVRLRIEDEVWKDQNPIGPREKEEPNSLTIPSGSGKKKNSPYSLIGSMEDAGLGVIQWWDGDDGEDEEEGLEEGGE</sequence>
<dbReference type="GO" id="GO:0005666">
    <property type="term" value="C:RNA polymerase III complex"/>
    <property type="evidence" value="ECO:0007669"/>
    <property type="project" value="TreeGrafter"/>
</dbReference>
<dbReference type="AlphaFoldDB" id="A0A1E1JSZ2"/>
<evidence type="ECO:0000256" key="6">
    <source>
        <dbReference type="RuleBase" id="RU369086"/>
    </source>
</evidence>
<gene>
    <name evidence="10" type="ORF">RCO7_04643</name>
</gene>
<protein>
    <recommendedName>
        <fullName evidence="6">DNA-directed RNA polymerase subunit</fullName>
    </recommendedName>
</protein>
<evidence type="ECO:0000256" key="2">
    <source>
        <dbReference type="ARBA" id="ARBA00009307"/>
    </source>
</evidence>
<dbReference type="CDD" id="cd04330">
    <property type="entry name" value="RNAP_III_Rpc25_N"/>
    <property type="match status" value="1"/>
</dbReference>
<keyword evidence="11" id="KW-1185">Reference proteome</keyword>
<organism evidence="10 11">
    <name type="scientific">Rhynchosporium graminicola</name>
    <dbReference type="NCBI Taxonomy" id="2792576"/>
    <lineage>
        <taxon>Eukaryota</taxon>
        <taxon>Fungi</taxon>
        <taxon>Dikarya</taxon>
        <taxon>Ascomycota</taxon>
        <taxon>Pezizomycotina</taxon>
        <taxon>Leotiomycetes</taxon>
        <taxon>Helotiales</taxon>
        <taxon>Ploettnerulaceae</taxon>
        <taxon>Rhynchosporium</taxon>
    </lineage>
</organism>
<accession>A0A1E1JSZ2</accession>
<dbReference type="GO" id="GO:0006384">
    <property type="term" value="P:transcription initiation at RNA polymerase III promoter"/>
    <property type="evidence" value="ECO:0007669"/>
    <property type="project" value="TreeGrafter"/>
</dbReference>
<proteinExistence type="inferred from homology"/>
<dbReference type="SUPFAM" id="SSF50249">
    <property type="entry name" value="Nucleic acid-binding proteins"/>
    <property type="match status" value="1"/>
</dbReference>
<evidence type="ECO:0000256" key="5">
    <source>
        <dbReference type="ARBA" id="ARBA00023242"/>
    </source>
</evidence>
<dbReference type="InParanoid" id="A0A1E1JSZ2"/>
<feature type="domain" description="RNA polymerase III subunit Rpc25" evidence="9">
    <location>
        <begin position="83"/>
        <end position="200"/>
    </location>
</feature>
<dbReference type="FunFam" id="3.30.1490.120:FF:000001">
    <property type="entry name" value="DNA-directed RNA polymerase II subunit RPB7"/>
    <property type="match status" value="1"/>
</dbReference>
<evidence type="ECO:0000256" key="3">
    <source>
        <dbReference type="ARBA" id="ARBA00022478"/>
    </source>
</evidence>
<evidence type="ECO:0000313" key="11">
    <source>
        <dbReference type="Proteomes" id="UP000178129"/>
    </source>
</evidence>
<evidence type="ECO:0000313" key="10">
    <source>
        <dbReference type="EMBL" id="CZS88986.1"/>
    </source>
</evidence>
<dbReference type="SUPFAM" id="SSF88798">
    <property type="entry name" value="N-terminal, heterodimerisation domain of RBP7 (RpoE)"/>
    <property type="match status" value="1"/>
</dbReference>
<comment type="function">
    <text evidence="6">DNA-dependent RNA polymerase which catalyzes the transcription of DNA into RNA using the four ribonucleoside triphosphates as substrates.</text>
</comment>
<dbReference type="FunFam" id="2.40.50.140:FF:000221">
    <property type="entry name" value="DNA-directed RNA polymerase III subunit"/>
    <property type="match status" value="1"/>
</dbReference>
<dbReference type="Pfam" id="PF03876">
    <property type="entry name" value="SHS2_Rpb7-N"/>
    <property type="match status" value="1"/>
</dbReference>
<reference evidence="11" key="1">
    <citation type="submission" date="2016-03" db="EMBL/GenBank/DDBJ databases">
        <authorList>
            <person name="Ploux O."/>
        </authorList>
    </citation>
    <scope>NUCLEOTIDE SEQUENCE [LARGE SCALE GENOMIC DNA]</scope>
    <source>
        <strain evidence="11">UK7</strain>
    </source>
</reference>
<dbReference type="FunCoup" id="A0A1E1JSZ2">
    <property type="interactions" value="733"/>
</dbReference>
<evidence type="ECO:0000256" key="1">
    <source>
        <dbReference type="ARBA" id="ARBA00004123"/>
    </source>
</evidence>
<feature type="compositionally biased region" description="Acidic residues" evidence="7">
    <location>
        <begin position="201"/>
        <end position="217"/>
    </location>
</feature>
<dbReference type="InterPro" id="IPR005576">
    <property type="entry name" value="Rpb7-like_N"/>
</dbReference>
<dbReference type="Gene3D" id="2.40.50.140">
    <property type="entry name" value="Nucleic acid-binding proteins"/>
    <property type="match status" value="1"/>
</dbReference>
<keyword evidence="5 6" id="KW-0539">Nucleus</keyword>
<evidence type="ECO:0000259" key="9">
    <source>
        <dbReference type="Pfam" id="PF08292"/>
    </source>
</evidence>
<feature type="domain" description="RNA polymerase Rpb7-like N-terminal" evidence="8">
    <location>
        <begin position="9"/>
        <end position="64"/>
    </location>
</feature>
<dbReference type="Pfam" id="PF08292">
    <property type="entry name" value="RNA_pol_Rbc25"/>
    <property type="match status" value="1"/>
</dbReference>
<feature type="region of interest" description="Disordered" evidence="7">
    <location>
        <begin position="155"/>
        <end position="217"/>
    </location>
</feature>
<keyword evidence="3 6" id="KW-0240">DNA-directed RNA polymerase</keyword>
<name>A0A1E1JSZ2_9HELO</name>
<dbReference type="InterPro" id="IPR036898">
    <property type="entry name" value="RNA_pol_Rpb7-like_N_sf"/>
</dbReference>
<dbReference type="InterPro" id="IPR045113">
    <property type="entry name" value="Rpb7-like"/>
</dbReference>